<dbReference type="InterPro" id="IPR032710">
    <property type="entry name" value="NTF2-like_dom_sf"/>
</dbReference>
<reference evidence="1 2" key="1">
    <citation type="submission" date="2020-09" db="EMBL/GenBank/DDBJ databases">
        <title>Characterization of Treponema spp. from bovine digital dermatitis in Korea.</title>
        <authorList>
            <person name="Espiritu H.M."/>
            <person name="Cho Y.I."/>
            <person name="Mamuad L."/>
        </authorList>
    </citation>
    <scope>NUCLEOTIDE SEQUENCE [LARGE SCALE GENOMIC DNA]</scope>
    <source>
        <strain evidence="1 2">KS1</strain>
    </source>
</reference>
<dbReference type="EMBL" id="CP061839">
    <property type="protein sequence ID" value="QOW61743.1"/>
    <property type="molecule type" value="Genomic_DNA"/>
</dbReference>
<gene>
    <name evidence="1" type="ORF">IFE08_05055</name>
</gene>
<name>A0A7S6WR14_9SPIR</name>
<accession>A0A7S6WR14</accession>
<dbReference type="RefSeq" id="WP_024470011.1">
    <property type="nucleotide sequence ID" value="NZ_CP045670.1"/>
</dbReference>
<protein>
    <submittedName>
        <fullName evidence="1">Nuclear transport factor 2 family protein</fullName>
    </submittedName>
</protein>
<evidence type="ECO:0000313" key="1">
    <source>
        <dbReference type="EMBL" id="QOW61743.1"/>
    </source>
</evidence>
<sequence>MDINKYWHAIVKQDAALIKPFFVPAARIRWHNTGEQFTVDEFIKVNCEYPDKWAGSIERIETLGSLIITAVHVFATNKPLSFHVTSFIQLQNDKIISVDEYWGEDGEIPQWRRDKKIGSMIKPKIK</sequence>
<dbReference type="SUPFAM" id="SSF54427">
    <property type="entry name" value="NTF2-like"/>
    <property type="match status" value="1"/>
</dbReference>
<evidence type="ECO:0000313" key="2">
    <source>
        <dbReference type="Proteomes" id="UP000593915"/>
    </source>
</evidence>
<dbReference type="Gene3D" id="3.10.450.50">
    <property type="match status" value="1"/>
</dbReference>
<proteinExistence type="predicted"/>
<dbReference type="Proteomes" id="UP000593915">
    <property type="component" value="Chromosome"/>
</dbReference>
<organism evidence="1 2">
    <name type="scientific">Treponema pedis</name>
    <dbReference type="NCBI Taxonomy" id="409322"/>
    <lineage>
        <taxon>Bacteria</taxon>
        <taxon>Pseudomonadati</taxon>
        <taxon>Spirochaetota</taxon>
        <taxon>Spirochaetia</taxon>
        <taxon>Spirochaetales</taxon>
        <taxon>Treponemataceae</taxon>
        <taxon>Treponema</taxon>
    </lineage>
</organism>
<dbReference type="AlphaFoldDB" id="A0A7S6WR14"/>